<keyword evidence="9" id="KW-1185">Reference proteome</keyword>
<feature type="compositionally biased region" description="Basic and acidic residues" evidence="7">
    <location>
        <begin position="327"/>
        <end position="363"/>
    </location>
</feature>
<keyword evidence="5" id="KW-0472">Membrane</keyword>
<proteinExistence type="inferred from homology"/>
<gene>
    <name evidence="8" type="ORF">J3Q64DRAFT_1364816</name>
</gene>
<feature type="compositionally biased region" description="Acidic residues" evidence="7">
    <location>
        <begin position="366"/>
        <end position="376"/>
    </location>
</feature>
<protein>
    <recommendedName>
        <fullName evidence="6">Vacuolar protein sorting-associated protein 35</fullName>
    </recommendedName>
</protein>
<reference evidence="8 9" key="1">
    <citation type="submission" date="2024-04" db="EMBL/GenBank/DDBJ databases">
        <title>Symmetric and asymmetric DNA N6-adenine methylation regulates different biological responses in Mucorales.</title>
        <authorList>
            <consortium name="Lawrence Berkeley National Laboratory"/>
            <person name="Lax C."/>
            <person name="Mondo S.J."/>
            <person name="Osorio-Concepcion M."/>
            <person name="Muszewska A."/>
            <person name="Corrochano-Luque M."/>
            <person name="Gutierrez G."/>
            <person name="Riley R."/>
            <person name="Lipzen A."/>
            <person name="Guo J."/>
            <person name="Hundley H."/>
            <person name="Amirebrahimi M."/>
            <person name="Ng V."/>
            <person name="Lorenzo-Gutierrez D."/>
            <person name="Binder U."/>
            <person name="Yang J."/>
            <person name="Song Y."/>
            <person name="Canovas D."/>
            <person name="Navarro E."/>
            <person name="Freitag M."/>
            <person name="Gabaldon T."/>
            <person name="Grigoriev I.V."/>
            <person name="Corrochano L.M."/>
            <person name="Nicolas F.E."/>
            <person name="Garre V."/>
        </authorList>
    </citation>
    <scope>NUCLEOTIDE SEQUENCE [LARGE SCALE GENOMIC DNA]</scope>
    <source>
        <strain evidence="8 9">L51</strain>
    </source>
</reference>
<evidence type="ECO:0000313" key="9">
    <source>
        <dbReference type="Proteomes" id="UP001448207"/>
    </source>
</evidence>
<keyword evidence="3 6" id="KW-0813">Transport</keyword>
<name>A0ABR3AN32_PHYBL</name>
<dbReference type="PANTHER" id="PTHR11099:SF0">
    <property type="entry name" value="VACUOLAR PROTEIN SORTING-ASSOCIATED PROTEIN 35"/>
    <property type="match status" value="1"/>
</dbReference>
<evidence type="ECO:0000256" key="5">
    <source>
        <dbReference type="ARBA" id="ARBA00023136"/>
    </source>
</evidence>
<comment type="caution">
    <text evidence="8">The sequence shown here is derived from an EMBL/GenBank/DDBJ whole genome shotgun (WGS) entry which is preliminary data.</text>
</comment>
<evidence type="ECO:0000256" key="6">
    <source>
        <dbReference type="PIRNR" id="PIRNR009375"/>
    </source>
</evidence>
<evidence type="ECO:0000256" key="2">
    <source>
        <dbReference type="ARBA" id="ARBA00006536"/>
    </source>
</evidence>
<evidence type="ECO:0000256" key="7">
    <source>
        <dbReference type="SAM" id="MobiDB-lite"/>
    </source>
</evidence>
<organism evidence="8 9">
    <name type="scientific">Phycomyces blakesleeanus</name>
    <dbReference type="NCBI Taxonomy" id="4837"/>
    <lineage>
        <taxon>Eukaryota</taxon>
        <taxon>Fungi</taxon>
        <taxon>Fungi incertae sedis</taxon>
        <taxon>Mucoromycota</taxon>
        <taxon>Mucoromycotina</taxon>
        <taxon>Mucoromycetes</taxon>
        <taxon>Mucorales</taxon>
        <taxon>Phycomycetaceae</taxon>
        <taxon>Phycomyces</taxon>
    </lineage>
</organism>
<accession>A0ABR3AN32</accession>
<dbReference type="EMBL" id="JBCLYO010000033">
    <property type="protein sequence ID" value="KAL0075919.1"/>
    <property type="molecule type" value="Genomic_DNA"/>
</dbReference>
<dbReference type="InterPro" id="IPR005378">
    <property type="entry name" value="Vps35"/>
</dbReference>
<dbReference type="Gene3D" id="1.25.40.660">
    <property type="entry name" value="Vacuolar protein sorting-associated protein 35, helical subcomplex Vps35-C"/>
    <property type="match status" value="1"/>
</dbReference>
<comment type="subcellular location">
    <subcellularLocation>
        <location evidence="1">Membrane</location>
        <topology evidence="1">Peripheral membrane protein</topology>
    </subcellularLocation>
</comment>
<sequence length="919" mass="104280">MSMALSSPAPAEEQPKILDEVLSVVKIQAHLMNKCLDNDKLMDALKHCSNMLAELRTSALTPKTYYELYMAIFDALRHLTVYLMEAHHAGRHHLADLYELVQYAGNIVPRLYLMITVGAAYMGMPDAPVREIMRDMMEMTRGVQHPTRGLFLRHYLSGMTRDYLPVGESSGPEGNVHESIHFNLTNFTEMNKLWVRLQHQGHSRDREKREAERKELRILVGTNLVRLSQLDGVDLRVYQSLILPGILDQVVSCRDIIAQEYLMEVIIQVFPDEFHLQTLQPFLAGTAQLHPKVNVKQIIIALIDRLAAYAAREAEIEPEVDEQISVTKDEPAKENKSAEEGEEKSKETGADENAKEEKSKESAELLTDELPDATPEEPEKSETSEQAQQTEQVQQVKQIRGIPENVELFIVFWNQIVELVKARPNLSIQDLTALLVSLLNLSLSCYPKKIDYVDQILAYAKDKVHEYTDSPDFHSKQTEGHLLALLLAPIKHHTSVLILLALDNYQPLLALQPFTTRRNVAVSVVLSILKDETIISSPAEVHGILDLCDVILREQKDAPMASATPTPMYGNSMDRKTAFTSLEDEELAEEQGWIAKLVHLFRSDNEDTQFLLLSAARKQLGEGGDRIRYTFPSLIISAVKLARRYKTHEDEIWEKKTSALFRFIHQVISVLHNKCECTDMCLRLFLIAGQSADEGGFEEIAYEFFVEAFTIYEESISESRAQFQAITCIIGALQQTRVFSADSYDTLITKAAIHSAKLLKKPDQCRAVYMSSHLWWTTERPGEVLTPEKEEELYRNGKRSVECLQKALRIADSCMHSGTNVELFVEILNRYVYYFEKGNEAVTAKYLNGLIDLIKSNLKSVDNPDQHPLPSSSSRLLDQTGPLSEYVRRHFVATLAHLQKLKANSGEEWQELVCDDDDI</sequence>
<dbReference type="PIRSF" id="PIRSF009375">
    <property type="entry name" value="Retromer_Vps35"/>
    <property type="match status" value="1"/>
</dbReference>
<feature type="region of interest" description="Disordered" evidence="7">
    <location>
        <begin position="318"/>
        <end position="392"/>
    </location>
</feature>
<dbReference type="InterPro" id="IPR042491">
    <property type="entry name" value="Vps35_C"/>
</dbReference>
<comment type="similarity">
    <text evidence="2 6">Belongs to the VPS35 family.</text>
</comment>
<evidence type="ECO:0000256" key="4">
    <source>
        <dbReference type="ARBA" id="ARBA00022927"/>
    </source>
</evidence>
<evidence type="ECO:0000313" key="8">
    <source>
        <dbReference type="EMBL" id="KAL0075919.1"/>
    </source>
</evidence>
<keyword evidence="4 6" id="KW-0653">Protein transport</keyword>
<dbReference type="PANTHER" id="PTHR11099">
    <property type="entry name" value="VACUOLAR SORTING PROTEIN 35"/>
    <property type="match status" value="1"/>
</dbReference>
<dbReference type="Pfam" id="PF03635">
    <property type="entry name" value="Vps35"/>
    <property type="match status" value="1"/>
</dbReference>
<comment type="function">
    <text evidence="6">Plays a role in vesicular protein sorting.</text>
</comment>
<dbReference type="Proteomes" id="UP001448207">
    <property type="component" value="Unassembled WGS sequence"/>
</dbReference>
<evidence type="ECO:0000256" key="1">
    <source>
        <dbReference type="ARBA" id="ARBA00004170"/>
    </source>
</evidence>
<evidence type="ECO:0000256" key="3">
    <source>
        <dbReference type="ARBA" id="ARBA00022448"/>
    </source>
</evidence>